<protein>
    <submittedName>
        <fullName evidence="2">Zinc finger protein MSN2</fullName>
    </submittedName>
</protein>
<dbReference type="EMBL" id="JAADJG010000062">
    <property type="protein sequence ID" value="KAF4456314.1"/>
    <property type="molecule type" value="Genomic_DNA"/>
</dbReference>
<keyword evidence="3" id="KW-1185">Reference proteome</keyword>
<organism evidence="2 3">
    <name type="scientific">Fusarium austroafricanum</name>
    <dbReference type="NCBI Taxonomy" id="2364996"/>
    <lineage>
        <taxon>Eukaryota</taxon>
        <taxon>Fungi</taxon>
        <taxon>Dikarya</taxon>
        <taxon>Ascomycota</taxon>
        <taxon>Pezizomycotina</taxon>
        <taxon>Sordariomycetes</taxon>
        <taxon>Hypocreomycetidae</taxon>
        <taxon>Hypocreales</taxon>
        <taxon>Nectriaceae</taxon>
        <taxon>Fusarium</taxon>
        <taxon>Fusarium concolor species complex</taxon>
    </lineage>
</organism>
<dbReference type="Proteomes" id="UP000605986">
    <property type="component" value="Unassembled WGS sequence"/>
</dbReference>
<name>A0A8H4NYV2_9HYPO</name>
<feature type="compositionally biased region" description="Basic residues" evidence="1">
    <location>
        <begin position="162"/>
        <end position="172"/>
    </location>
</feature>
<comment type="caution">
    <text evidence="2">The sequence shown here is derived from an EMBL/GenBank/DDBJ whole genome shotgun (WGS) entry which is preliminary data.</text>
</comment>
<evidence type="ECO:0000313" key="2">
    <source>
        <dbReference type="EMBL" id="KAF4456314.1"/>
    </source>
</evidence>
<reference evidence="2" key="1">
    <citation type="submission" date="2020-01" db="EMBL/GenBank/DDBJ databases">
        <title>Identification and distribution of gene clusters putatively required for synthesis of sphingolipid metabolism inhibitors in phylogenetically diverse species of the filamentous fungus Fusarium.</title>
        <authorList>
            <person name="Kim H.-S."/>
            <person name="Busman M."/>
            <person name="Brown D.W."/>
            <person name="Divon H."/>
            <person name="Uhlig S."/>
            <person name="Proctor R.H."/>
        </authorList>
    </citation>
    <scope>NUCLEOTIDE SEQUENCE</scope>
    <source>
        <strain evidence="2">NRRL 53441</strain>
    </source>
</reference>
<dbReference type="OrthoDB" id="9998363at2759"/>
<feature type="region of interest" description="Disordered" evidence="1">
    <location>
        <begin position="119"/>
        <end position="180"/>
    </location>
</feature>
<evidence type="ECO:0000313" key="3">
    <source>
        <dbReference type="Proteomes" id="UP000605986"/>
    </source>
</evidence>
<dbReference type="AlphaFoldDB" id="A0A8H4NYV2"/>
<sequence length="180" mass="20058">MEGWPQIDDLLFASGTLDSNPELTSDDWNSLPLNTSYHTNDAAFADVHLGTYTDTNNTNLFDTYTYPINPNLYDLDELPALDYTYPDISPINWDFMMPTTMDDPPTSITTMASSCNTTEPSDYAPTYITSPTSMAQSPTGLSQPQVSEKLTENDADKTASTKTRRRRTKMKAGTRPCDLK</sequence>
<evidence type="ECO:0000256" key="1">
    <source>
        <dbReference type="SAM" id="MobiDB-lite"/>
    </source>
</evidence>
<proteinExistence type="predicted"/>
<feature type="compositionally biased region" description="Basic and acidic residues" evidence="1">
    <location>
        <begin position="149"/>
        <end position="159"/>
    </location>
</feature>
<feature type="compositionally biased region" description="Polar residues" evidence="1">
    <location>
        <begin position="127"/>
        <end position="148"/>
    </location>
</feature>
<accession>A0A8H4NYV2</accession>
<gene>
    <name evidence="2" type="ORF">F53441_1534</name>
</gene>